<keyword evidence="3 6" id="KW-0812">Transmembrane</keyword>
<feature type="transmembrane region" description="Helical" evidence="6">
    <location>
        <begin position="130"/>
        <end position="148"/>
    </location>
</feature>
<dbReference type="SUPFAM" id="SSF103481">
    <property type="entry name" value="Multidrug resistance efflux transporter EmrE"/>
    <property type="match status" value="1"/>
</dbReference>
<dbReference type="PANTHER" id="PTHR42920">
    <property type="entry name" value="OS03G0707200 PROTEIN-RELATED"/>
    <property type="match status" value="1"/>
</dbReference>
<reference evidence="8" key="1">
    <citation type="submission" date="2019-09" db="EMBL/GenBank/DDBJ databases">
        <title>Draft genome sequences of 48 bacterial type strains from the CCUG.</title>
        <authorList>
            <person name="Tunovic T."/>
            <person name="Pineiro-Iglesias B."/>
            <person name="Unosson C."/>
            <person name="Inganas E."/>
            <person name="Ohlen M."/>
            <person name="Cardew S."/>
            <person name="Jensie-Markopoulos S."/>
            <person name="Salva-Serra F."/>
            <person name="Jaen-Luchoro D."/>
            <person name="Karlsson R."/>
            <person name="Svensson-Stadler L."/>
            <person name="Chun J."/>
            <person name="Moore E."/>
        </authorList>
    </citation>
    <scope>NUCLEOTIDE SEQUENCE</scope>
    <source>
        <strain evidence="8">CCUG 50899</strain>
    </source>
</reference>
<name>A0A643EXC8_9HYPH</name>
<keyword evidence="2" id="KW-1003">Cell membrane</keyword>
<feature type="transmembrane region" description="Helical" evidence="6">
    <location>
        <begin position="256"/>
        <end position="277"/>
    </location>
</feature>
<keyword evidence="4 6" id="KW-1133">Transmembrane helix</keyword>
<feature type="transmembrane region" description="Helical" evidence="6">
    <location>
        <begin position="226"/>
        <end position="244"/>
    </location>
</feature>
<keyword evidence="5 6" id="KW-0472">Membrane</keyword>
<dbReference type="AlphaFoldDB" id="A0A643EXC8"/>
<accession>A0A643EXC8</accession>
<feature type="transmembrane region" description="Helical" evidence="6">
    <location>
        <begin position="16"/>
        <end position="35"/>
    </location>
</feature>
<sequence length="306" mass="33228">MTNLTTLDNVSNETQLSTLVGMIAIPLWSVSIGFIRSVSEIFGPIAGAALIYTTSGILGALVLGLPKLRDLKNPGIWYSGLLFVAYEISLALAIGLAHNRDQALELGMINYLWPSVTILFAVLTGQQRGSWLLAVALGFCLMGIGWVMKGDNELSLDLIFHNIQDNPLAYIYAFSAALLWGLYSVVTRHFDNGKSAVPLYFLLTAAVLWTKYTISDGPALVLHWNGLGQILVFAAMSAVAYACWNRGVCHGNISLLATASYFTPVLAAVLTCLWLGIRPGIEFFFGVSMITAGSLLCWWATRRTAL</sequence>
<proteinExistence type="predicted"/>
<evidence type="ECO:0000259" key="7">
    <source>
        <dbReference type="Pfam" id="PF00892"/>
    </source>
</evidence>
<feature type="transmembrane region" description="Helical" evidence="6">
    <location>
        <begin position="168"/>
        <end position="185"/>
    </location>
</feature>
<evidence type="ECO:0000256" key="5">
    <source>
        <dbReference type="ARBA" id="ARBA00023136"/>
    </source>
</evidence>
<evidence type="ECO:0000256" key="4">
    <source>
        <dbReference type="ARBA" id="ARBA00022989"/>
    </source>
</evidence>
<feature type="transmembrane region" description="Helical" evidence="6">
    <location>
        <begin position="41"/>
        <end position="63"/>
    </location>
</feature>
<evidence type="ECO:0000313" key="8">
    <source>
        <dbReference type="EMBL" id="KAB0569535.1"/>
    </source>
</evidence>
<comment type="subcellular location">
    <subcellularLocation>
        <location evidence="1">Cell membrane</location>
        <topology evidence="1">Multi-pass membrane protein</topology>
    </subcellularLocation>
</comment>
<dbReference type="EMBL" id="VZPE01000007">
    <property type="protein sequence ID" value="KAB0569535.1"/>
    <property type="molecule type" value="Genomic_DNA"/>
</dbReference>
<dbReference type="PANTHER" id="PTHR42920:SF24">
    <property type="entry name" value="AROMATIC AMINO ACID EXPORTER YDDG"/>
    <property type="match status" value="1"/>
</dbReference>
<organism evidence="8">
    <name type="scientific">Brucella pituitosa</name>
    <dbReference type="NCBI Taxonomy" id="571256"/>
    <lineage>
        <taxon>Bacteria</taxon>
        <taxon>Pseudomonadati</taxon>
        <taxon>Pseudomonadota</taxon>
        <taxon>Alphaproteobacteria</taxon>
        <taxon>Hyphomicrobiales</taxon>
        <taxon>Brucellaceae</taxon>
        <taxon>Brucella/Ochrobactrum group</taxon>
        <taxon>Brucella</taxon>
    </lineage>
</organism>
<comment type="caution">
    <text evidence="8">The sequence shown here is derived from an EMBL/GenBank/DDBJ whole genome shotgun (WGS) entry which is preliminary data.</text>
</comment>
<evidence type="ECO:0000256" key="3">
    <source>
        <dbReference type="ARBA" id="ARBA00022692"/>
    </source>
</evidence>
<evidence type="ECO:0000256" key="1">
    <source>
        <dbReference type="ARBA" id="ARBA00004651"/>
    </source>
</evidence>
<dbReference type="InterPro" id="IPR051258">
    <property type="entry name" value="Diverse_Substrate_Transporter"/>
</dbReference>
<feature type="transmembrane region" description="Helical" evidence="6">
    <location>
        <begin position="103"/>
        <end position="123"/>
    </location>
</feature>
<protein>
    <submittedName>
        <fullName evidence="8">Drug/metabolite DMT transporter permease</fullName>
    </submittedName>
</protein>
<dbReference type="InterPro" id="IPR037185">
    <property type="entry name" value="EmrE-like"/>
</dbReference>
<feature type="transmembrane region" description="Helical" evidence="6">
    <location>
        <begin position="75"/>
        <end position="97"/>
    </location>
</feature>
<evidence type="ECO:0000256" key="2">
    <source>
        <dbReference type="ARBA" id="ARBA00022475"/>
    </source>
</evidence>
<evidence type="ECO:0000256" key="6">
    <source>
        <dbReference type="SAM" id="Phobius"/>
    </source>
</evidence>
<gene>
    <name evidence="8" type="ORF">F7Q93_16665</name>
</gene>
<feature type="domain" description="EamA" evidence="7">
    <location>
        <begin position="169"/>
        <end position="296"/>
    </location>
</feature>
<feature type="transmembrane region" description="Helical" evidence="6">
    <location>
        <begin position="197"/>
        <end position="214"/>
    </location>
</feature>
<dbReference type="Pfam" id="PF00892">
    <property type="entry name" value="EamA"/>
    <property type="match status" value="1"/>
</dbReference>
<dbReference type="InterPro" id="IPR000620">
    <property type="entry name" value="EamA_dom"/>
</dbReference>
<dbReference type="GO" id="GO:0005886">
    <property type="term" value="C:plasma membrane"/>
    <property type="evidence" value="ECO:0007669"/>
    <property type="project" value="UniProtKB-SubCell"/>
</dbReference>
<feature type="transmembrane region" description="Helical" evidence="6">
    <location>
        <begin position="283"/>
        <end position="301"/>
    </location>
</feature>